<accession>A0A2P6NN49</accession>
<comment type="caution">
    <text evidence="2">The sequence shown here is derived from an EMBL/GenBank/DDBJ whole genome shotgun (WGS) entry which is preliminary data.</text>
</comment>
<dbReference type="SUPFAM" id="SSF56219">
    <property type="entry name" value="DNase I-like"/>
    <property type="match status" value="1"/>
</dbReference>
<name>A0A2P6NN49_9EUKA</name>
<reference evidence="2 3" key="1">
    <citation type="journal article" date="2018" name="Genome Biol. Evol.">
        <title>Multiple Roots of Fruiting Body Formation in Amoebozoa.</title>
        <authorList>
            <person name="Hillmann F."/>
            <person name="Forbes G."/>
            <person name="Novohradska S."/>
            <person name="Ferling I."/>
            <person name="Riege K."/>
            <person name="Groth M."/>
            <person name="Westermann M."/>
            <person name="Marz M."/>
            <person name="Spaller T."/>
            <person name="Winckler T."/>
            <person name="Schaap P."/>
            <person name="Glockner G."/>
        </authorList>
    </citation>
    <scope>NUCLEOTIDE SEQUENCE [LARGE SCALE GENOMIC DNA]</scope>
    <source>
        <strain evidence="2 3">Jena</strain>
    </source>
</reference>
<evidence type="ECO:0000313" key="2">
    <source>
        <dbReference type="EMBL" id="PRP85362.1"/>
    </source>
</evidence>
<sequence length="175" mass="20525">MSGRDEETNGKDKEQSGDKRDEELKTKSSMKLTTKKEDNHTREDWGRQRKERRGLQKCTVDTRKHNRILRQDFQEAGDFNEIISASDCRATYIQKKKKGPLHKLLQQRGMINSAILLNTREKHTYVQTNNKGKSFSRLDYVYISNDLSKQTLSYNIDYSAMTLSDHFLIWIMSQS</sequence>
<proteinExistence type="predicted"/>
<dbReference type="Gene3D" id="3.60.10.10">
    <property type="entry name" value="Endonuclease/exonuclease/phosphatase"/>
    <property type="match status" value="1"/>
</dbReference>
<dbReference type="Proteomes" id="UP000241769">
    <property type="component" value="Unassembled WGS sequence"/>
</dbReference>
<dbReference type="EMBL" id="MDYQ01000046">
    <property type="protein sequence ID" value="PRP85362.1"/>
    <property type="molecule type" value="Genomic_DNA"/>
</dbReference>
<protein>
    <recommendedName>
        <fullName evidence="4">Endonuclease/exonuclease/phosphatase domain-containing protein</fullName>
    </recommendedName>
</protein>
<dbReference type="AlphaFoldDB" id="A0A2P6NN49"/>
<evidence type="ECO:0000256" key="1">
    <source>
        <dbReference type="SAM" id="MobiDB-lite"/>
    </source>
</evidence>
<feature type="compositionally biased region" description="Basic and acidic residues" evidence="1">
    <location>
        <begin position="34"/>
        <end position="48"/>
    </location>
</feature>
<evidence type="ECO:0008006" key="4">
    <source>
        <dbReference type="Google" id="ProtNLM"/>
    </source>
</evidence>
<keyword evidence="3" id="KW-1185">Reference proteome</keyword>
<feature type="region of interest" description="Disordered" evidence="1">
    <location>
        <begin position="1"/>
        <end position="57"/>
    </location>
</feature>
<dbReference type="InterPro" id="IPR036691">
    <property type="entry name" value="Endo/exonu/phosph_ase_sf"/>
</dbReference>
<gene>
    <name evidence="2" type="ORF">PROFUN_07070</name>
</gene>
<organism evidence="2 3">
    <name type="scientific">Planoprotostelium fungivorum</name>
    <dbReference type="NCBI Taxonomy" id="1890364"/>
    <lineage>
        <taxon>Eukaryota</taxon>
        <taxon>Amoebozoa</taxon>
        <taxon>Evosea</taxon>
        <taxon>Variosea</taxon>
        <taxon>Cavosteliida</taxon>
        <taxon>Cavosteliaceae</taxon>
        <taxon>Planoprotostelium</taxon>
    </lineage>
</organism>
<dbReference type="InParanoid" id="A0A2P6NN49"/>
<evidence type="ECO:0000313" key="3">
    <source>
        <dbReference type="Proteomes" id="UP000241769"/>
    </source>
</evidence>
<feature type="compositionally biased region" description="Basic and acidic residues" evidence="1">
    <location>
        <begin position="1"/>
        <end position="26"/>
    </location>
</feature>